<protein>
    <submittedName>
        <fullName evidence="3">Esterase SGNH hydrolase-type subgroup</fullName>
    </submittedName>
</protein>
<dbReference type="PANTHER" id="PTHR37834:SF2">
    <property type="entry name" value="ESTERASE, SGNH HYDROLASE-TYPE"/>
    <property type="match status" value="1"/>
</dbReference>
<evidence type="ECO:0000313" key="4">
    <source>
        <dbReference type="Proteomes" id="UP001220324"/>
    </source>
</evidence>
<dbReference type="InterPro" id="IPR052762">
    <property type="entry name" value="PCW_deacetylase/CE"/>
</dbReference>
<evidence type="ECO:0000256" key="1">
    <source>
        <dbReference type="SAM" id="SignalP"/>
    </source>
</evidence>
<feature type="domain" description="SGNH hydrolase-type esterase" evidence="2">
    <location>
        <begin position="165"/>
        <end position="359"/>
    </location>
</feature>
<name>A0AAD6D305_9EURO</name>
<dbReference type="InterPro" id="IPR036514">
    <property type="entry name" value="SGNH_hydro_sf"/>
</dbReference>
<dbReference type="InterPro" id="IPR037461">
    <property type="entry name" value="CtCE2-like_dom"/>
</dbReference>
<accession>A0AAD6D305</accession>
<evidence type="ECO:0000313" key="3">
    <source>
        <dbReference type="EMBL" id="KAJ5552721.1"/>
    </source>
</evidence>
<gene>
    <name evidence="3" type="ORF">N7494_002099</name>
</gene>
<keyword evidence="3" id="KW-0378">Hydrolase</keyword>
<reference evidence="3 4" key="1">
    <citation type="journal article" date="2023" name="IMA Fungus">
        <title>Comparative genomic study of the Penicillium genus elucidates a diverse pangenome and 15 lateral gene transfer events.</title>
        <authorList>
            <person name="Petersen C."/>
            <person name="Sorensen T."/>
            <person name="Nielsen M.R."/>
            <person name="Sondergaard T.E."/>
            <person name="Sorensen J.L."/>
            <person name="Fitzpatrick D.A."/>
            <person name="Frisvad J.C."/>
            <person name="Nielsen K.L."/>
        </authorList>
    </citation>
    <scope>NUCLEOTIDE SEQUENCE [LARGE SCALE GENOMIC DNA]</scope>
    <source>
        <strain evidence="3 4">IBT 35679</strain>
    </source>
</reference>
<dbReference type="GO" id="GO:0052689">
    <property type="term" value="F:carboxylic ester hydrolase activity"/>
    <property type="evidence" value="ECO:0007669"/>
    <property type="project" value="InterPro"/>
</dbReference>
<dbReference type="Proteomes" id="UP001220324">
    <property type="component" value="Unassembled WGS sequence"/>
</dbReference>
<comment type="caution">
    <text evidence="3">The sequence shown here is derived from an EMBL/GenBank/DDBJ whole genome shotgun (WGS) entry which is preliminary data.</text>
</comment>
<dbReference type="Pfam" id="PF13472">
    <property type="entry name" value="Lipase_GDSL_2"/>
    <property type="match status" value="1"/>
</dbReference>
<dbReference type="SUPFAM" id="SSF52266">
    <property type="entry name" value="SGNH hydrolase"/>
    <property type="match status" value="1"/>
</dbReference>
<dbReference type="CDD" id="cd01831">
    <property type="entry name" value="Endoglucanase_E_like"/>
    <property type="match status" value="1"/>
</dbReference>
<dbReference type="Gene3D" id="3.40.50.1110">
    <property type="entry name" value="SGNH hydrolase"/>
    <property type="match status" value="1"/>
</dbReference>
<dbReference type="EMBL" id="JAQIZZ010000002">
    <property type="protein sequence ID" value="KAJ5552721.1"/>
    <property type="molecule type" value="Genomic_DNA"/>
</dbReference>
<keyword evidence="1" id="KW-0732">Signal</keyword>
<keyword evidence="4" id="KW-1185">Reference proteome</keyword>
<feature type="signal peptide" evidence="1">
    <location>
        <begin position="1"/>
        <end position="17"/>
    </location>
</feature>
<evidence type="ECO:0000259" key="2">
    <source>
        <dbReference type="Pfam" id="PF13472"/>
    </source>
</evidence>
<dbReference type="AlphaFoldDB" id="A0AAD6D305"/>
<dbReference type="InterPro" id="IPR013830">
    <property type="entry name" value="SGNH_hydro"/>
</dbReference>
<dbReference type="PANTHER" id="PTHR37834">
    <property type="entry name" value="GDSL-LIKE LIPASE/ACYLHYDROLASE DOMAIN PROTEIN (AFU_ORTHOLOGUE AFUA_2G00620)"/>
    <property type="match status" value="1"/>
</dbReference>
<sequence>MRVAYLGLTLLWSLASATILQNGQVKEDPYPGQAPVISLDNSWRNYAPDVPEIAYKGRWDSKHISWWSAPGIKLQFSGNKLAISFGPSTSDGVLVAYRLGSLDWQFSNVTADATYQFIGPWTELADDIVDVPKIFEMRVQIAGVSTASTAELTIPPRYAKKVEVIGGSIASGQYGSYETLSSWAYLFVAGLGNVEHTLTSYAGVCLVDKQCYDGSAHGMTWYWHRASDPGGRSRAFYPEEPEIFDNSAEQPADLVIIQLGGNDHRHPNEIPPRDFYHAYVNLIEDIHSTWPHAVILIMSQWGVWEKQGFSYVPNMVYEEEGRQVHQHFKDRGFVYYFDTTGILQHNDINPKNHPTDVGHIKLASHLLQWTRMVMRWKLEPMGEVQHGTLYWNDQQEY</sequence>
<proteinExistence type="predicted"/>
<feature type="chain" id="PRO_5042072461" evidence="1">
    <location>
        <begin position="18"/>
        <end position="397"/>
    </location>
</feature>
<organism evidence="3 4">
    <name type="scientific">Penicillium frequentans</name>
    <dbReference type="NCBI Taxonomy" id="3151616"/>
    <lineage>
        <taxon>Eukaryota</taxon>
        <taxon>Fungi</taxon>
        <taxon>Dikarya</taxon>
        <taxon>Ascomycota</taxon>
        <taxon>Pezizomycotina</taxon>
        <taxon>Eurotiomycetes</taxon>
        <taxon>Eurotiomycetidae</taxon>
        <taxon>Eurotiales</taxon>
        <taxon>Aspergillaceae</taxon>
        <taxon>Penicillium</taxon>
    </lineage>
</organism>